<sequence>MAGRMGKGARRYAHQRIAAVPINVSMMGTAPDKFRVGSKCTQRRLCPSYAGSPEGMATLRREMATLRRAWLLSGGHGRSPEGNVHSPEGMGALRREMATLRREMSTLRRAWALSGGKCRLSGGHGRSPKGNVDSPKGNVHSPEGMGALRREMATLRREMSTLRREMSTLRRAWALSGASPRRNHGSRPLSGEYRTRIPRLPGPILAPPIPVAARCWAEVCGCAHPRSPGPGPAPASPAPGRDPPVF</sequence>
<accession>A0A450STU1</accession>
<name>A0A450STU1_9GAMM</name>
<keyword evidence="1" id="KW-0175">Coiled coil</keyword>
<feature type="compositionally biased region" description="Pro residues" evidence="2">
    <location>
        <begin position="227"/>
        <end position="246"/>
    </location>
</feature>
<feature type="region of interest" description="Disordered" evidence="2">
    <location>
        <begin position="223"/>
        <end position="246"/>
    </location>
</feature>
<evidence type="ECO:0000256" key="1">
    <source>
        <dbReference type="SAM" id="Coils"/>
    </source>
</evidence>
<dbReference type="EMBL" id="CAADEX010000065">
    <property type="protein sequence ID" value="VFJ57312.1"/>
    <property type="molecule type" value="Genomic_DNA"/>
</dbReference>
<gene>
    <name evidence="3" type="ORF">BECKDK2373B_GA0170837_10656</name>
</gene>
<feature type="coiled-coil region" evidence="1">
    <location>
        <begin position="145"/>
        <end position="172"/>
    </location>
</feature>
<dbReference type="AlphaFoldDB" id="A0A450STU1"/>
<reference evidence="3" key="1">
    <citation type="submission" date="2019-02" db="EMBL/GenBank/DDBJ databases">
        <authorList>
            <person name="Gruber-Vodicka R. H."/>
            <person name="Seah K. B. B."/>
        </authorList>
    </citation>
    <scope>NUCLEOTIDE SEQUENCE</scope>
    <source>
        <strain evidence="3">BECK_DK47</strain>
    </source>
</reference>
<feature type="region of interest" description="Disordered" evidence="2">
    <location>
        <begin position="118"/>
        <end position="145"/>
    </location>
</feature>
<organism evidence="3">
    <name type="scientific">Candidatus Kentrum sp. DK</name>
    <dbReference type="NCBI Taxonomy" id="2126562"/>
    <lineage>
        <taxon>Bacteria</taxon>
        <taxon>Pseudomonadati</taxon>
        <taxon>Pseudomonadota</taxon>
        <taxon>Gammaproteobacteria</taxon>
        <taxon>Candidatus Kentrum</taxon>
    </lineage>
</organism>
<protein>
    <submittedName>
        <fullName evidence="3">Uncharacterized protein</fullName>
    </submittedName>
</protein>
<feature type="region of interest" description="Disordered" evidence="2">
    <location>
        <begin position="176"/>
        <end position="201"/>
    </location>
</feature>
<proteinExistence type="predicted"/>
<evidence type="ECO:0000313" key="3">
    <source>
        <dbReference type="EMBL" id="VFJ57312.1"/>
    </source>
</evidence>
<evidence type="ECO:0000256" key="2">
    <source>
        <dbReference type="SAM" id="MobiDB-lite"/>
    </source>
</evidence>